<feature type="domain" description="Xylose isomerase-like TIM barrel" evidence="1">
    <location>
        <begin position="19"/>
        <end position="263"/>
    </location>
</feature>
<organism evidence="2 3">
    <name type="scientific">Hydrogenoanaerobacterium saccharovorans</name>
    <dbReference type="NCBI Taxonomy" id="474960"/>
    <lineage>
        <taxon>Bacteria</taxon>
        <taxon>Bacillati</taxon>
        <taxon>Bacillota</taxon>
        <taxon>Clostridia</taxon>
        <taxon>Eubacteriales</taxon>
        <taxon>Oscillospiraceae</taxon>
        <taxon>Hydrogenoanaerobacterium</taxon>
    </lineage>
</organism>
<reference evidence="2 3" key="1">
    <citation type="submission" date="2016-10" db="EMBL/GenBank/DDBJ databases">
        <authorList>
            <person name="de Groot N.N."/>
        </authorList>
    </citation>
    <scope>NUCLEOTIDE SEQUENCE [LARGE SCALE GENOMIC DNA]</scope>
    <source>
        <strain evidence="2 3">CGMCC 1.5070</strain>
    </source>
</reference>
<dbReference type="Gene3D" id="3.20.20.150">
    <property type="entry name" value="Divalent-metal-dependent TIM barrel enzymes"/>
    <property type="match status" value="1"/>
</dbReference>
<protein>
    <submittedName>
        <fullName evidence="2">Protein FrlC</fullName>
    </submittedName>
</protein>
<dbReference type="EMBL" id="FOCG01000006">
    <property type="protein sequence ID" value="SEN16839.1"/>
    <property type="molecule type" value="Genomic_DNA"/>
</dbReference>
<dbReference type="InterPro" id="IPR013022">
    <property type="entry name" value="Xyl_isomerase-like_TIM-brl"/>
</dbReference>
<dbReference type="STRING" id="474960.SAMN05216180_2962"/>
<sequence>MKFAFLTYLFCRFPLEYSFKMAQEYGFKGVEIWGARPHAYAYDMGQEEIAQIIKWKRLYGIEVSMFTPEILSYPYNLASFSPKERMQTLDYLIKSVETAAEIGTDKMQITVPHAGYRTNRQTTWNALVDGVGQLCKRAETLGVDIIMESLSPSEGNLITTADDLLKLFEDVKSPALKGMMDTVPPLITCEPFTEYFDKLKDKMAYIHLCNTDGATEFHMQLDDRRGLIPITALFRIFQRYEYKGWCSVELLSPYFSSPELYLAQSAIVINQICSELDIKRG</sequence>
<dbReference type="PANTHER" id="PTHR12110">
    <property type="entry name" value="HYDROXYPYRUVATE ISOMERASE"/>
    <property type="match status" value="1"/>
</dbReference>
<proteinExistence type="predicted"/>
<evidence type="ECO:0000313" key="3">
    <source>
        <dbReference type="Proteomes" id="UP000199158"/>
    </source>
</evidence>
<dbReference type="InterPro" id="IPR036237">
    <property type="entry name" value="Xyl_isomerase-like_sf"/>
</dbReference>
<evidence type="ECO:0000259" key="1">
    <source>
        <dbReference type="Pfam" id="PF01261"/>
    </source>
</evidence>
<accession>A0A1H8EBF0</accession>
<name>A0A1H8EBF0_9FIRM</name>
<dbReference type="SUPFAM" id="SSF51658">
    <property type="entry name" value="Xylose isomerase-like"/>
    <property type="match status" value="1"/>
</dbReference>
<gene>
    <name evidence="2" type="ORF">SAMN05216180_2962</name>
</gene>
<dbReference type="AlphaFoldDB" id="A0A1H8EBF0"/>
<keyword evidence="3" id="KW-1185">Reference proteome</keyword>
<dbReference type="Pfam" id="PF01261">
    <property type="entry name" value="AP_endonuc_2"/>
    <property type="match status" value="1"/>
</dbReference>
<dbReference type="Proteomes" id="UP000199158">
    <property type="component" value="Unassembled WGS sequence"/>
</dbReference>
<evidence type="ECO:0000313" key="2">
    <source>
        <dbReference type="EMBL" id="SEN16839.1"/>
    </source>
</evidence>
<dbReference type="InterPro" id="IPR050312">
    <property type="entry name" value="IolE/XylAMocC-like"/>
</dbReference>